<proteinExistence type="predicted"/>
<dbReference type="InterPro" id="IPR007138">
    <property type="entry name" value="ABM_dom"/>
</dbReference>
<protein>
    <submittedName>
        <fullName evidence="2">Antibiotic biosynthesis monooxygenase</fullName>
    </submittedName>
</protein>
<accession>A0A6B1FYH0</accession>
<dbReference type="AlphaFoldDB" id="A0A6B1FYH0"/>
<sequence>MYAVVFTARISELDETYASTAARMRELAQSKYGCTRFTALVEGDHEVTISYWETLDQIQAWNQDPEHRKAQDSGRLKWYSSFQVQVVQVLREYQFG</sequence>
<dbReference type="InterPro" id="IPR052936">
    <property type="entry name" value="Jasmonate_Hydroxylase-like"/>
</dbReference>
<gene>
    <name evidence="2" type="ORF">F4148_07860</name>
</gene>
<keyword evidence="2" id="KW-0560">Oxidoreductase</keyword>
<dbReference type="Pfam" id="PF03992">
    <property type="entry name" value="ABM"/>
    <property type="match status" value="1"/>
</dbReference>
<keyword evidence="2" id="KW-0503">Monooxygenase</keyword>
<dbReference type="InterPro" id="IPR011008">
    <property type="entry name" value="Dimeric_a/b-barrel"/>
</dbReference>
<name>A0A6B1FYH0_9CHLR</name>
<feature type="domain" description="ABM" evidence="1">
    <location>
        <begin position="12"/>
        <end position="72"/>
    </location>
</feature>
<dbReference type="SUPFAM" id="SSF54909">
    <property type="entry name" value="Dimeric alpha+beta barrel"/>
    <property type="match status" value="1"/>
</dbReference>
<dbReference type="PANTHER" id="PTHR37811">
    <property type="entry name" value="BLL5343 PROTEIN"/>
    <property type="match status" value="1"/>
</dbReference>
<dbReference type="EMBL" id="VYDA01000295">
    <property type="protein sequence ID" value="MYH61669.1"/>
    <property type="molecule type" value="Genomic_DNA"/>
</dbReference>
<organism evidence="2">
    <name type="scientific">Caldilineaceae bacterium SB0675_bin_29</name>
    <dbReference type="NCBI Taxonomy" id="2605266"/>
    <lineage>
        <taxon>Bacteria</taxon>
        <taxon>Bacillati</taxon>
        <taxon>Chloroflexota</taxon>
        <taxon>Caldilineae</taxon>
        <taxon>Caldilineales</taxon>
        <taxon>Caldilineaceae</taxon>
    </lineage>
</organism>
<dbReference type="GO" id="GO:0004497">
    <property type="term" value="F:monooxygenase activity"/>
    <property type="evidence" value="ECO:0007669"/>
    <property type="project" value="UniProtKB-KW"/>
</dbReference>
<evidence type="ECO:0000259" key="1">
    <source>
        <dbReference type="Pfam" id="PF03992"/>
    </source>
</evidence>
<comment type="caution">
    <text evidence="2">The sequence shown here is derived from an EMBL/GenBank/DDBJ whole genome shotgun (WGS) entry which is preliminary data.</text>
</comment>
<dbReference type="Gene3D" id="3.30.70.100">
    <property type="match status" value="1"/>
</dbReference>
<dbReference type="PANTHER" id="PTHR37811:SF2">
    <property type="entry name" value="ABM DOMAIN-CONTAINING PROTEIN"/>
    <property type="match status" value="1"/>
</dbReference>
<reference evidence="2" key="1">
    <citation type="submission" date="2019-09" db="EMBL/GenBank/DDBJ databases">
        <title>Characterisation of the sponge microbiome using genome-centric metagenomics.</title>
        <authorList>
            <person name="Engelberts J.P."/>
            <person name="Robbins S.J."/>
            <person name="De Goeij J.M."/>
            <person name="Aranda M."/>
            <person name="Bell S.C."/>
            <person name="Webster N.S."/>
        </authorList>
    </citation>
    <scope>NUCLEOTIDE SEQUENCE</scope>
    <source>
        <strain evidence="2">SB0675_bin_29</strain>
    </source>
</reference>
<evidence type="ECO:0000313" key="2">
    <source>
        <dbReference type="EMBL" id="MYH61669.1"/>
    </source>
</evidence>